<reference evidence="1" key="1">
    <citation type="submission" date="2020-05" db="EMBL/GenBank/DDBJ databases">
        <title>Large-scale comparative analyses of tick genomes elucidate their genetic diversity and vector capacities.</title>
        <authorList>
            <person name="Jia N."/>
            <person name="Wang J."/>
            <person name="Shi W."/>
            <person name="Du L."/>
            <person name="Sun Y."/>
            <person name="Zhan W."/>
            <person name="Jiang J."/>
            <person name="Wang Q."/>
            <person name="Zhang B."/>
            <person name="Ji P."/>
            <person name="Sakyi L.B."/>
            <person name="Cui X."/>
            <person name="Yuan T."/>
            <person name="Jiang B."/>
            <person name="Yang W."/>
            <person name="Lam T.T.-Y."/>
            <person name="Chang Q."/>
            <person name="Ding S."/>
            <person name="Wang X."/>
            <person name="Zhu J."/>
            <person name="Ruan X."/>
            <person name="Zhao L."/>
            <person name="Wei J."/>
            <person name="Que T."/>
            <person name="Du C."/>
            <person name="Cheng J."/>
            <person name="Dai P."/>
            <person name="Han X."/>
            <person name="Huang E."/>
            <person name="Gao Y."/>
            <person name="Liu J."/>
            <person name="Shao H."/>
            <person name="Ye R."/>
            <person name="Li L."/>
            <person name="Wei W."/>
            <person name="Wang X."/>
            <person name="Wang C."/>
            <person name="Yang T."/>
            <person name="Huo Q."/>
            <person name="Li W."/>
            <person name="Guo W."/>
            <person name="Chen H."/>
            <person name="Zhou L."/>
            <person name="Ni X."/>
            <person name="Tian J."/>
            <person name="Zhou Y."/>
            <person name="Sheng Y."/>
            <person name="Liu T."/>
            <person name="Pan Y."/>
            <person name="Xia L."/>
            <person name="Li J."/>
            <person name="Zhao F."/>
            <person name="Cao W."/>
        </authorList>
    </citation>
    <scope>NUCLEOTIDE SEQUENCE</scope>
    <source>
        <strain evidence="1">Hyas-2018</strain>
    </source>
</reference>
<gene>
    <name evidence="1" type="ORF">HPB50_015953</name>
</gene>
<protein>
    <submittedName>
        <fullName evidence="1">Uncharacterized protein</fullName>
    </submittedName>
</protein>
<sequence length="98" mass="11233">MCYRFDLHFWLSLLHITFYDEFSGATTTTVVPGLPEIHWEHWIQTFKNYMVASGASDLSAMRRKAILLSCLGLGGQRVFPTLTSMNIRSRKSLPLESH</sequence>
<proteinExistence type="predicted"/>
<accession>A0ACB7TPV6</accession>
<evidence type="ECO:0000313" key="1">
    <source>
        <dbReference type="EMBL" id="KAH6946884.1"/>
    </source>
</evidence>
<evidence type="ECO:0000313" key="2">
    <source>
        <dbReference type="Proteomes" id="UP000821845"/>
    </source>
</evidence>
<dbReference type="EMBL" id="CM023481">
    <property type="protein sequence ID" value="KAH6946884.1"/>
    <property type="molecule type" value="Genomic_DNA"/>
</dbReference>
<comment type="caution">
    <text evidence="1">The sequence shown here is derived from an EMBL/GenBank/DDBJ whole genome shotgun (WGS) entry which is preliminary data.</text>
</comment>
<dbReference type="Proteomes" id="UP000821845">
    <property type="component" value="Chromosome 1"/>
</dbReference>
<organism evidence="1 2">
    <name type="scientific">Hyalomma asiaticum</name>
    <name type="common">Tick</name>
    <dbReference type="NCBI Taxonomy" id="266040"/>
    <lineage>
        <taxon>Eukaryota</taxon>
        <taxon>Metazoa</taxon>
        <taxon>Ecdysozoa</taxon>
        <taxon>Arthropoda</taxon>
        <taxon>Chelicerata</taxon>
        <taxon>Arachnida</taxon>
        <taxon>Acari</taxon>
        <taxon>Parasitiformes</taxon>
        <taxon>Ixodida</taxon>
        <taxon>Ixodoidea</taxon>
        <taxon>Ixodidae</taxon>
        <taxon>Hyalomminae</taxon>
        <taxon>Hyalomma</taxon>
    </lineage>
</organism>
<keyword evidence="2" id="KW-1185">Reference proteome</keyword>
<name>A0ACB7TPV6_HYAAI</name>